<evidence type="ECO:0000313" key="1">
    <source>
        <dbReference type="EMBL" id="KAK9083552.1"/>
    </source>
</evidence>
<reference evidence="1 2" key="1">
    <citation type="submission" date="2024-01" db="EMBL/GenBank/DDBJ databases">
        <title>Genome assemblies of Stephania.</title>
        <authorList>
            <person name="Yang L."/>
        </authorList>
    </citation>
    <scope>NUCLEOTIDE SEQUENCE [LARGE SCALE GENOMIC DNA]</scope>
    <source>
        <strain evidence="1">JXDWG</strain>
        <tissue evidence="1">Leaf</tissue>
    </source>
</reference>
<dbReference type="Gene3D" id="3.40.50.300">
    <property type="entry name" value="P-loop containing nucleotide triphosphate hydrolases"/>
    <property type="match status" value="1"/>
</dbReference>
<gene>
    <name evidence="1" type="ORF">Scep_030023</name>
</gene>
<organism evidence="1 2">
    <name type="scientific">Stephania cephalantha</name>
    <dbReference type="NCBI Taxonomy" id="152367"/>
    <lineage>
        <taxon>Eukaryota</taxon>
        <taxon>Viridiplantae</taxon>
        <taxon>Streptophyta</taxon>
        <taxon>Embryophyta</taxon>
        <taxon>Tracheophyta</taxon>
        <taxon>Spermatophyta</taxon>
        <taxon>Magnoliopsida</taxon>
        <taxon>Ranunculales</taxon>
        <taxon>Menispermaceae</taxon>
        <taxon>Menispermoideae</taxon>
        <taxon>Cissampelideae</taxon>
        <taxon>Stephania</taxon>
    </lineage>
</organism>
<keyword evidence="2" id="KW-1185">Reference proteome</keyword>
<comment type="caution">
    <text evidence="1">The sequence shown here is derived from an EMBL/GenBank/DDBJ whole genome shotgun (WGS) entry which is preliminary data.</text>
</comment>
<dbReference type="AlphaFoldDB" id="A0AAP0E3A5"/>
<accession>A0AAP0E3A5</accession>
<protein>
    <submittedName>
        <fullName evidence="1">Uncharacterized protein</fullName>
    </submittedName>
</protein>
<dbReference type="InterPro" id="IPR027417">
    <property type="entry name" value="P-loop_NTPase"/>
</dbReference>
<sequence length="562" mass="65682">MNIRTTFRMNREFNVNGSERTERNGSEILARGTLRPFILVTLIHAERRDLIEKEILLYRIIKLFDCKSVILAEEKHDESKGKHYHIGIWANNASKNTMRKKIRDTFHEWEGRAIDISVHKGWGSICKYLLKEDTEPKVWGQYSLQQIKEIANAHQQHREATPKITNTAIMKRLEQLEDWYQVYRDEILREKILTALPRMKEAFEDLKTLREIETNVLERILSYFEKKGEPREYDVEELKEKYLVIDWIACQLCFKRPIKTKQLFIYGEPSTQKTLLINLLSKVLKTYFASARKNDFAGAHDYYDLWAFDEFHEHCEQQAYGGEITGSTAEGTSFVNNLLKVLDGQECRLDSKYAKVLQKKRNVPIIMIANKLPQIMEKHGPFRARFYRIRFSTTIQQLEEERVIATLYGCIVRRALKSPYLLKNTPEEVSLAYNMMNGILLPMEQQKEGLFNKIKKMQNALATVANPIKTKKQNEEVDFLLEQKAIFITREGKVYQLQTQKVEVQTNESILLFEILSLDGREYQNWGKQHDKINLLDFANIPIKKEPLSSLSTSTGVSSVNV</sequence>
<dbReference type="SUPFAM" id="SSF52540">
    <property type="entry name" value="P-loop containing nucleoside triphosphate hydrolases"/>
    <property type="match status" value="1"/>
</dbReference>
<dbReference type="Proteomes" id="UP001419268">
    <property type="component" value="Unassembled WGS sequence"/>
</dbReference>
<name>A0AAP0E3A5_9MAGN</name>
<dbReference type="EMBL" id="JBBNAG010000013">
    <property type="protein sequence ID" value="KAK9083552.1"/>
    <property type="molecule type" value="Genomic_DNA"/>
</dbReference>
<evidence type="ECO:0000313" key="2">
    <source>
        <dbReference type="Proteomes" id="UP001419268"/>
    </source>
</evidence>
<proteinExistence type="predicted"/>